<comment type="similarity">
    <text evidence="1">Belongs to the GSP E family.</text>
</comment>
<dbReference type="SMART" id="SM00382">
    <property type="entry name" value="AAA"/>
    <property type="match status" value="1"/>
</dbReference>
<evidence type="ECO:0000256" key="3">
    <source>
        <dbReference type="ARBA" id="ARBA00022840"/>
    </source>
</evidence>
<protein>
    <submittedName>
        <fullName evidence="5">GspE/PulE family protein</fullName>
    </submittedName>
</protein>
<dbReference type="Pfam" id="PF05157">
    <property type="entry name" value="MshEN"/>
    <property type="match status" value="1"/>
</dbReference>
<dbReference type="SUPFAM" id="SSF160246">
    <property type="entry name" value="EspE N-terminal domain-like"/>
    <property type="match status" value="1"/>
</dbReference>
<evidence type="ECO:0000313" key="5">
    <source>
        <dbReference type="EMBL" id="MCE4555863.1"/>
    </source>
</evidence>
<keyword evidence="6" id="KW-1185">Reference proteome</keyword>
<dbReference type="Pfam" id="PF00437">
    <property type="entry name" value="T2SSE"/>
    <property type="match status" value="1"/>
</dbReference>
<dbReference type="Gene3D" id="3.30.450.90">
    <property type="match status" value="1"/>
</dbReference>
<dbReference type="Gene3D" id="3.30.300.160">
    <property type="entry name" value="Type II secretion system, protein E, N-terminal domain"/>
    <property type="match status" value="1"/>
</dbReference>
<dbReference type="InterPro" id="IPR037257">
    <property type="entry name" value="T2SS_E_N_sf"/>
</dbReference>
<dbReference type="EMBL" id="JAJTWU010000006">
    <property type="protein sequence ID" value="MCE4555863.1"/>
    <property type="molecule type" value="Genomic_DNA"/>
</dbReference>
<evidence type="ECO:0000256" key="1">
    <source>
        <dbReference type="ARBA" id="ARBA00006611"/>
    </source>
</evidence>
<dbReference type="PROSITE" id="PS00662">
    <property type="entry name" value="T2SP_E"/>
    <property type="match status" value="1"/>
</dbReference>
<evidence type="ECO:0000259" key="4">
    <source>
        <dbReference type="PROSITE" id="PS00662"/>
    </source>
</evidence>
<proteinExistence type="inferred from homology"/>
<dbReference type="InterPro" id="IPR007831">
    <property type="entry name" value="T2SS_GspE_N"/>
</dbReference>
<dbReference type="InterPro" id="IPR003593">
    <property type="entry name" value="AAA+_ATPase"/>
</dbReference>
<comment type="caution">
    <text evidence="5">The sequence shown here is derived from an EMBL/GenBank/DDBJ whole genome shotgun (WGS) entry which is preliminary data.</text>
</comment>
<dbReference type="Gene3D" id="3.40.50.300">
    <property type="entry name" value="P-loop containing nucleotide triphosphate hydrolases"/>
    <property type="match status" value="1"/>
</dbReference>
<dbReference type="PANTHER" id="PTHR30258:SF29">
    <property type="entry name" value="MSHA PILUS ASSEMBLY ATPASE MSHE"/>
    <property type="match status" value="1"/>
</dbReference>
<dbReference type="PANTHER" id="PTHR30258">
    <property type="entry name" value="TYPE II SECRETION SYSTEM PROTEIN GSPE-RELATED"/>
    <property type="match status" value="1"/>
</dbReference>
<dbReference type="CDD" id="cd01129">
    <property type="entry name" value="PulE-GspE-like"/>
    <property type="match status" value="1"/>
</dbReference>
<dbReference type="InterPro" id="IPR027417">
    <property type="entry name" value="P-loop_NTPase"/>
</dbReference>
<name>A0ABS8XVD9_9BURK</name>
<feature type="domain" description="Bacterial type II secretion system protein E" evidence="4">
    <location>
        <begin position="388"/>
        <end position="402"/>
    </location>
</feature>
<dbReference type="InterPro" id="IPR001482">
    <property type="entry name" value="T2SS/T4SS_dom"/>
</dbReference>
<dbReference type="SUPFAM" id="SSF52540">
    <property type="entry name" value="P-loop containing nucleoside triphosphate hydrolases"/>
    <property type="match status" value="1"/>
</dbReference>
<evidence type="ECO:0000256" key="2">
    <source>
        <dbReference type="ARBA" id="ARBA00022741"/>
    </source>
</evidence>
<evidence type="ECO:0000313" key="6">
    <source>
        <dbReference type="Proteomes" id="UP001200741"/>
    </source>
</evidence>
<organism evidence="5 6">
    <name type="scientific">Pelomonas cellulosilytica</name>
    <dbReference type="NCBI Taxonomy" id="2906762"/>
    <lineage>
        <taxon>Bacteria</taxon>
        <taxon>Pseudomonadati</taxon>
        <taxon>Pseudomonadota</taxon>
        <taxon>Betaproteobacteria</taxon>
        <taxon>Burkholderiales</taxon>
        <taxon>Sphaerotilaceae</taxon>
        <taxon>Roseateles</taxon>
    </lineage>
</organism>
<reference evidence="5 6" key="1">
    <citation type="submission" date="2021-12" db="EMBL/GenBank/DDBJ databases">
        <title>Genome seq of P8.</title>
        <authorList>
            <person name="Seo T."/>
        </authorList>
    </citation>
    <scope>NUCLEOTIDE SEQUENCE [LARGE SCALE GENOMIC DNA]</scope>
    <source>
        <strain evidence="5 6">P8</strain>
    </source>
</reference>
<sequence>MSDASPASAAVRPKLRLGDVLVEQQLISAEQLTQALELQRATGKKLGRILIEANLITEEALAHVLARQLRAPFVNLKTFPLKTDLVRLLPETPARRFRALVLEERGDTLLVAMADPLDLFAFDELAKILKRRLAMAVVAESQLPAVFDKHYRRSDEISGLAKALEKDIGDAVDFGALQASVGQEGAPVVRLLQSVFEDATRAGASDVHIEPQEGELLIRNRIDGLLQTLTQADKRIAPALAQRLKLMAGLDISEKRLPQDGRFTLRLSERTLDVRLSTMPSQYGESVVMRLLGQGSALRRLGDIAMPDDMLKRFRELLARDAGMILVTGPTGSGKTSTLYAALAELDGERQKIITVEDPVEYRLPGLTQVQVNDRIELDFARVLRAALRQDPDVILVGEMRDAETAEIGLRAAITGHLVLSTLHTRDTVSTPFRLLDMGAPPFMVATSLQAVLAQRLLRCVCKHCAEPHVATPQEQAWVNEVLALNGEPPGPVTNVRGTGCAECHGTGYQGRRAIYEMLEIDADMALAIQRSDAAAFLAAARRALKGRTLADRSLALVRAGRTSLAEAVRISVDAE</sequence>
<keyword evidence="2" id="KW-0547">Nucleotide-binding</keyword>
<keyword evidence="3" id="KW-0067">ATP-binding</keyword>
<accession>A0ABS8XVD9</accession>
<gene>
    <name evidence="5" type="ORF">LXT13_15760</name>
</gene>
<dbReference type="RefSeq" id="WP_233372916.1">
    <property type="nucleotide sequence ID" value="NZ_JAJTWU010000006.1"/>
</dbReference>
<dbReference type="Proteomes" id="UP001200741">
    <property type="component" value="Unassembled WGS sequence"/>
</dbReference>